<dbReference type="GO" id="GO:0003755">
    <property type="term" value="F:peptidyl-prolyl cis-trans isomerase activity"/>
    <property type="evidence" value="ECO:0007669"/>
    <property type="project" value="UniProtKB-UniRule"/>
</dbReference>
<dbReference type="GO" id="GO:0005737">
    <property type="term" value="C:cytoplasm"/>
    <property type="evidence" value="ECO:0007669"/>
    <property type="project" value="TreeGrafter"/>
</dbReference>
<evidence type="ECO:0000313" key="8">
    <source>
        <dbReference type="EMBL" id="KAF5868536.1"/>
    </source>
</evidence>
<comment type="similarity">
    <text evidence="5">Belongs to the cyclophilin-type PPIase family. PPIase H subfamily.</text>
</comment>
<dbReference type="PROSITE" id="PS00170">
    <property type="entry name" value="CSA_PPIASE_1"/>
    <property type="match status" value="1"/>
</dbReference>
<evidence type="ECO:0000256" key="1">
    <source>
        <dbReference type="ARBA" id="ARBA00000971"/>
    </source>
</evidence>
<comment type="function">
    <text evidence="2 6">PPIases accelerate the folding of proteins. It catalyzes the cis-trans isomerization of proline imidic peptide bonds in oligopeptides.</text>
</comment>
<dbReference type="GO" id="GO:0006457">
    <property type="term" value="P:protein folding"/>
    <property type="evidence" value="ECO:0007669"/>
    <property type="project" value="InterPro"/>
</dbReference>
<dbReference type="InterPro" id="IPR024936">
    <property type="entry name" value="Cyclophilin-type_PPIase"/>
</dbReference>
<dbReference type="AlphaFoldDB" id="A0A8H6AJN7"/>
<accession>A0A8H6AJN7</accession>
<dbReference type="EC" id="5.2.1.8" evidence="6"/>
<dbReference type="RefSeq" id="XP_037187485.1">
    <property type="nucleotide sequence ID" value="XM_037342501.1"/>
</dbReference>
<dbReference type="CDD" id="cd01926">
    <property type="entry name" value="cyclophilin_ABH_like"/>
    <property type="match status" value="1"/>
</dbReference>
<evidence type="ECO:0000256" key="3">
    <source>
        <dbReference type="ARBA" id="ARBA00023110"/>
    </source>
</evidence>
<gene>
    <name evidence="8" type="ORF">Bfra_012182</name>
</gene>
<dbReference type="FunFam" id="2.40.100.10:FF:000035">
    <property type="entry name" value="Peptidyl-prolyl cis-trans isomerase"/>
    <property type="match status" value="1"/>
</dbReference>
<dbReference type="GeneID" id="59266193"/>
<evidence type="ECO:0000259" key="7">
    <source>
        <dbReference type="PROSITE" id="PS50072"/>
    </source>
</evidence>
<dbReference type="PROSITE" id="PS50072">
    <property type="entry name" value="CSA_PPIASE_2"/>
    <property type="match status" value="1"/>
</dbReference>
<protein>
    <recommendedName>
        <fullName evidence="6">Peptidyl-prolyl cis-trans isomerase</fullName>
        <shortName evidence="6">PPIase</shortName>
        <ecNumber evidence="6">5.2.1.8</ecNumber>
    </recommendedName>
</protein>
<sequence length="204" mass="22787">MPPTQLPASGNPLFVYLADATFNVWRRSRCTDKYVNRVFFDITIGGEPLGRIQFELFADVVPKTAENFRQFCTGETKNHHGRPQGYKGSRFHRIIKDFMCQGGDFLNSDGTGSTCIYGLSKFDDENFTHKHTEPGLLSMANAGPNTNGSQFFITTVPTPFLDNKHVVFGKVVDGMDVVRKMENTRTNPKDAPQLPVVISLCGEM</sequence>
<dbReference type="InterPro" id="IPR002130">
    <property type="entry name" value="Cyclophilin-type_PPIase_dom"/>
</dbReference>
<evidence type="ECO:0000256" key="6">
    <source>
        <dbReference type="RuleBase" id="RU363019"/>
    </source>
</evidence>
<dbReference type="PANTHER" id="PTHR11071">
    <property type="entry name" value="PEPTIDYL-PROLYL CIS-TRANS ISOMERASE"/>
    <property type="match status" value="1"/>
</dbReference>
<keyword evidence="3 6" id="KW-0697">Rotamase</keyword>
<dbReference type="Pfam" id="PF00160">
    <property type="entry name" value="Pro_isomerase"/>
    <property type="match status" value="1"/>
</dbReference>
<comment type="catalytic activity">
    <reaction evidence="1 6">
        <text>[protein]-peptidylproline (omega=180) = [protein]-peptidylproline (omega=0)</text>
        <dbReference type="Rhea" id="RHEA:16237"/>
        <dbReference type="Rhea" id="RHEA-COMP:10747"/>
        <dbReference type="Rhea" id="RHEA-COMP:10748"/>
        <dbReference type="ChEBI" id="CHEBI:83833"/>
        <dbReference type="ChEBI" id="CHEBI:83834"/>
        <dbReference type="EC" id="5.2.1.8"/>
    </reaction>
</comment>
<reference evidence="8 9" key="1">
    <citation type="journal article" date="2020" name="Phytopathology">
        <title>A high-quality genome resource of Botrytis fragariae, a new and rapidly spreading fungal pathogen causing strawberry gray mold in the U.S.A.</title>
        <authorList>
            <person name="Wu Y."/>
            <person name="Saski C.A."/>
            <person name="Schnabel G."/>
            <person name="Xiao S."/>
            <person name="Hu M."/>
        </authorList>
    </citation>
    <scope>NUCLEOTIDE SEQUENCE [LARGE SCALE GENOMIC DNA]</scope>
    <source>
        <strain evidence="8 9">BVB16</strain>
    </source>
</reference>
<evidence type="ECO:0000313" key="9">
    <source>
        <dbReference type="Proteomes" id="UP000531561"/>
    </source>
</evidence>
<keyword evidence="4 6" id="KW-0413">Isomerase</keyword>
<name>A0A8H6AJN7_9HELO</name>
<dbReference type="GO" id="GO:0016018">
    <property type="term" value="F:cyclosporin A binding"/>
    <property type="evidence" value="ECO:0007669"/>
    <property type="project" value="TreeGrafter"/>
</dbReference>
<dbReference type="PIRSF" id="PIRSF001467">
    <property type="entry name" value="Peptidylpro_ismrse"/>
    <property type="match status" value="1"/>
</dbReference>
<organism evidence="8 9">
    <name type="scientific">Botrytis fragariae</name>
    <dbReference type="NCBI Taxonomy" id="1964551"/>
    <lineage>
        <taxon>Eukaryota</taxon>
        <taxon>Fungi</taxon>
        <taxon>Dikarya</taxon>
        <taxon>Ascomycota</taxon>
        <taxon>Pezizomycotina</taxon>
        <taxon>Leotiomycetes</taxon>
        <taxon>Helotiales</taxon>
        <taxon>Sclerotiniaceae</taxon>
        <taxon>Botrytis</taxon>
    </lineage>
</organism>
<evidence type="ECO:0000256" key="4">
    <source>
        <dbReference type="ARBA" id="ARBA00023235"/>
    </source>
</evidence>
<evidence type="ECO:0000256" key="5">
    <source>
        <dbReference type="ARBA" id="ARBA00038512"/>
    </source>
</evidence>
<dbReference type="Gene3D" id="2.40.100.10">
    <property type="entry name" value="Cyclophilin-like"/>
    <property type="match status" value="1"/>
</dbReference>
<dbReference type="SUPFAM" id="SSF50891">
    <property type="entry name" value="Cyclophilin-like"/>
    <property type="match status" value="1"/>
</dbReference>
<dbReference type="PANTHER" id="PTHR11071:SF561">
    <property type="entry name" value="PEPTIDYL-PROLYL CIS-TRANS ISOMERASE D-RELATED"/>
    <property type="match status" value="1"/>
</dbReference>
<dbReference type="EMBL" id="JABFCT010000021">
    <property type="protein sequence ID" value="KAF5868536.1"/>
    <property type="molecule type" value="Genomic_DNA"/>
</dbReference>
<proteinExistence type="inferred from homology"/>
<dbReference type="OrthoDB" id="193499at2759"/>
<comment type="caution">
    <text evidence="8">The sequence shown here is derived from an EMBL/GenBank/DDBJ whole genome shotgun (WGS) entry which is preliminary data.</text>
</comment>
<dbReference type="Proteomes" id="UP000531561">
    <property type="component" value="Unassembled WGS sequence"/>
</dbReference>
<dbReference type="InterPro" id="IPR020892">
    <property type="entry name" value="Cyclophilin-type_PPIase_CS"/>
</dbReference>
<evidence type="ECO:0000256" key="2">
    <source>
        <dbReference type="ARBA" id="ARBA00002388"/>
    </source>
</evidence>
<feature type="domain" description="PPIase cyclophilin-type" evidence="7">
    <location>
        <begin position="39"/>
        <end position="203"/>
    </location>
</feature>
<keyword evidence="9" id="KW-1185">Reference proteome</keyword>
<dbReference type="PRINTS" id="PR00153">
    <property type="entry name" value="CSAPPISMRASE"/>
</dbReference>
<dbReference type="InterPro" id="IPR029000">
    <property type="entry name" value="Cyclophilin-like_dom_sf"/>
</dbReference>